<keyword evidence="2" id="KW-1185">Reference proteome</keyword>
<dbReference type="AlphaFoldDB" id="A0A2V4CGX3"/>
<name>A0A2V4CGX3_9FLAO</name>
<dbReference type="Proteomes" id="UP000247681">
    <property type="component" value="Unassembled WGS sequence"/>
</dbReference>
<dbReference type="EMBL" id="QJHL01000002">
    <property type="protein sequence ID" value="PXY45224.1"/>
    <property type="molecule type" value="Genomic_DNA"/>
</dbReference>
<sequence length="199" mass="23684">MGMLFVFICCFSTNTIIQKQSEHLSKTEREIINHFLNSELNSERYKSYSNFGITIIEEALKSQKSINSYEYTYNYLYESEKDKDYWVLNHIQIEKIKSKLEDEKQHYWEKENFDNSSIHLLKYDSLRQIIRTNKYIDLPSQLIIYLSKPLIINKNNALLSYDIGNSKLGFNPIIHTTVLMKKEKGKWYKSANFEDGTYN</sequence>
<proteinExistence type="predicted"/>
<protein>
    <submittedName>
        <fullName evidence="1">Uncharacterized protein</fullName>
    </submittedName>
</protein>
<evidence type="ECO:0000313" key="1">
    <source>
        <dbReference type="EMBL" id="PXY45224.1"/>
    </source>
</evidence>
<gene>
    <name evidence="1" type="ORF">DMB68_11050</name>
</gene>
<reference evidence="1 2" key="1">
    <citation type="submission" date="2018-05" db="EMBL/GenBank/DDBJ databases">
        <title>Flavobacterium sp. strain IMCC34758, incomplete genome.</title>
        <authorList>
            <person name="Joung Y."/>
        </authorList>
    </citation>
    <scope>NUCLEOTIDE SEQUENCE [LARGE SCALE GENOMIC DNA]</scope>
    <source>
        <strain evidence="1 2">IMCC34758</strain>
    </source>
</reference>
<organism evidence="1 2">
    <name type="scientific">Flavobacterium hydrophilum</name>
    <dbReference type="NCBI Taxonomy" id="2211445"/>
    <lineage>
        <taxon>Bacteria</taxon>
        <taxon>Pseudomonadati</taxon>
        <taxon>Bacteroidota</taxon>
        <taxon>Flavobacteriia</taxon>
        <taxon>Flavobacteriales</taxon>
        <taxon>Flavobacteriaceae</taxon>
        <taxon>Flavobacterium</taxon>
    </lineage>
</organism>
<comment type="caution">
    <text evidence="1">The sequence shown here is derived from an EMBL/GenBank/DDBJ whole genome shotgun (WGS) entry which is preliminary data.</text>
</comment>
<evidence type="ECO:0000313" key="2">
    <source>
        <dbReference type="Proteomes" id="UP000247681"/>
    </source>
</evidence>
<accession>A0A2V4CGX3</accession>